<dbReference type="RefSeq" id="WP_069152697.1">
    <property type="nucleotide sequence ID" value="NZ_MCGH01000002.1"/>
</dbReference>
<keyword evidence="2" id="KW-0645">Protease</keyword>
<evidence type="ECO:0000256" key="5">
    <source>
        <dbReference type="SAM" id="Phobius"/>
    </source>
</evidence>
<sequence>MKQKRNIYDADDAARSKRLRFSAEERAAHAEKKSEVLGQKLEKAKAEVPKQYRPRIKREFDSATGKVRPTLHFEEAVRPRGKKNPAAKGALKAGRTANLAVHNKIRQVEHENVGTEAAHKTEFAAENMAAGAVKSGYRYAKDTPYRKVDKLEVKSAKATVNANYRAAVRDNPELQKHSLSAMYQKRRVKREYAKAYREAHKNGRRGAAAVKKAKEAVGNIGHAAVTVIKSNKGVLLLVGGIALLLIMVFSSLSSCSVTMEGAMGAVLGTSYTSEDPDILQVNNGYTDLEKQLERRMANIESEFPGYDEYQYDVDTIGHDPNELISYLTAKFNAFTPAQVQTELQALFDQQYILTTREEVQIRYRTVTWTDEDGDEHEEEEAYEYYILHVTLRNRSLGTILSERLTEDEKQRYAALLQLKGNKPYLFGDDIYANPSEGEHYQVPGEALSDPSFAALITEAEKYLGYPYVWGGSSPSTSFDCSGFVCYVYTHSGVHNLPRTTATGIYNQCAIVSRSEAKPGDLIFFTKTYNSDGPVSHVGIYVGDGMMIHCGSPIQYANINSSYWQEHFYAFGRL</sequence>
<feature type="transmembrane region" description="Helical" evidence="5">
    <location>
        <begin position="234"/>
        <end position="252"/>
    </location>
</feature>
<proteinExistence type="inferred from homology"/>
<dbReference type="InterPro" id="IPR051202">
    <property type="entry name" value="Peptidase_C40"/>
</dbReference>
<name>A0A1E3ADW6_9FIRM</name>
<dbReference type="Pfam" id="PF00877">
    <property type="entry name" value="NLPC_P60"/>
    <property type="match status" value="1"/>
</dbReference>
<dbReference type="Proteomes" id="UP000094067">
    <property type="component" value="Unassembled WGS sequence"/>
</dbReference>
<keyword evidence="3 7" id="KW-0378">Hydrolase</keyword>
<dbReference type="PANTHER" id="PTHR47053">
    <property type="entry name" value="MUREIN DD-ENDOPEPTIDASE MEPH-RELATED"/>
    <property type="match status" value="1"/>
</dbReference>
<evidence type="ECO:0000256" key="4">
    <source>
        <dbReference type="ARBA" id="ARBA00022807"/>
    </source>
</evidence>
<feature type="domain" description="NlpC/P60" evidence="6">
    <location>
        <begin position="449"/>
        <end position="573"/>
    </location>
</feature>
<keyword evidence="5" id="KW-0812">Transmembrane</keyword>
<evidence type="ECO:0000259" key="6">
    <source>
        <dbReference type="PROSITE" id="PS51935"/>
    </source>
</evidence>
<keyword evidence="5" id="KW-0472">Membrane</keyword>
<reference evidence="7 8" key="1">
    <citation type="submission" date="2016-07" db="EMBL/GenBank/DDBJ databases">
        <title>Characterization of isolates of Eisenbergiella tayi derived from blood cultures, using whole genome sequencing.</title>
        <authorList>
            <person name="Burdz T."/>
            <person name="Wiebe D."/>
            <person name="Huynh C."/>
            <person name="Bernard K."/>
        </authorList>
    </citation>
    <scope>NUCLEOTIDE SEQUENCE [LARGE SCALE GENOMIC DNA]</scope>
    <source>
        <strain evidence="7 8">NML 110608</strain>
    </source>
</reference>
<dbReference type="EC" id="3.4.-.-" evidence="7"/>
<comment type="caution">
    <text evidence="7">The sequence shown here is derived from an EMBL/GenBank/DDBJ whole genome shotgun (WGS) entry which is preliminary data.</text>
</comment>
<dbReference type="AlphaFoldDB" id="A0A1E3ADW6"/>
<dbReference type="InterPro" id="IPR038765">
    <property type="entry name" value="Papain-like_cys_pep_sf"/>
</dbReference>
<dbReference type="PROSITE" id="PS51935">
    <property type="entry name" value="NLPC_P60"/>
    <property type="match status" value="1"/>
</dbReference>
<dbReference type="EMBL" id="MCGH01000002">
    <property type="protein sequence ID" value="ODM06928.1"/>
    <property type="molecule type" value="Genomic_DNA"/>
</dbReference>
<dbReference type="InterPro" id="IPR000064">
    <property type="entry name" value="NLP_P60_dom"/>
</dbReference>
<evidence type="ECO:0000256" key="1">
    <source>
        <dbReference type="ARBA" id="ARBA00007074"/>
    </source>
</evidence>
<dbReference type="SUPFAM" id="SSF54001">
    <property type="entry name" value="Cysteine proteinases"/>
    <property type="match status" value="1"/>
</dbReference>
<protein>
    <submittedName>
        <fullName evidence="7">Putative endopeptidase p60</fullName>
        <ecNumber evidence="7">3.4.-.-</ecNumber>
    </submittedName>
</protein>
<comment type="similarity">
    <text evidence="1">Belongs to the peptidase C40 family.</text>
</comment>
<evidence type="ECO:0000313" key="7">
    <source>
        <dbReference type="EMBL" id="ODM06928.1"/>
    </source>
</evidence>
<keyword evidence="5" id="KW-1133">Transmembrane helix</keyword>
<dbReference type="PANTHER" id="PTHR47053:SF1">
    <property type="entry name" value="MUREIN DD-ENDOPEPTIDASE MEPH-RELATED"/>
    <property type="match status" value="1"/>
</dbReference>
<dbReference type="NCBIfam" id="NF045974">
    <property type="entry name" value="conju_CD1108"/>
    <property type="match status" value="1"/>
</dbReference>
<evidence type="ECO:0000256" key="2">
    <source>
        <dbReference type="ARBA" id="ARBA00022670"/>
    </source>
</evidence>
<keyword evidence="4" id="KW-0788">Thiol protease</keyword>
<dbReference type="GO" id="GO:0006508">
    <property type="term" value="P:proteolysis"/>
    <property type="evidence" value="ECO:0007669"/>
    <property type="project" value="UniProtKB-KW"/>
</dbReference>
<gene>
    <name evidence="7" type="primary">iap_1</name>
    <name evidence="7" type="ORF">BEI61_02818</name>
</gene>
<accession>A0A1E3ADW6</accession>
<evidence type="ECO:0000313" key="8">
    <source>
        <dbReference type="Proteomes" id="UP000094067"/>
    </source>
</evidence>
<dbReference type="PATRIC" id="fig|1432052.4.peg.3140"/>
<dbReference type="Gene3D" id="3.90.1720.10">
    <property type="entry name" value="endopeptidase domain like (from Nostoc punctiforme)"/>
    <property type="match status" value="1"/>
</dbReference>
<organism evidence="7 8">
    <name type="scientific">Eisenbergiella tayi</name>
    <dbReference type="NCBI Taxonomy" id="1432052"/>
    <lineage>
        <taxon>Bacteria</taxon>
        <taxon>Bacillati</taxon>
        <taxon>Bacillota</taxon>
        <taxon>Clostridia</taxon>
        <taxon>Lachnospirales</taxon>
        <taxon>Lachnospiraceae</taxon>
        <taxon>Eisenbergiella</taxon>
    </lineage>
</organism>
<dbReference type="GO" id="GO:0008234">
    <property type="term" value="F:cysteine-type peptidase activity"/>
    <property type="evidence" value="ECO:0007669"/>
    <property type="project" value="UniProtKB-KW"/>
</dbReference>
<evidence type="ECO:0000256" key="3">
    <source>
        <dbReference type="ARBA" id="ARBA00022801"/>
    </source>
</evidence>